<dbReference type="Gene3D" id="3.10.590.10">
    <property type="entry name" value="ph1033 like domains"/>
    <property type="match status" value="1"/>
</dbReference>
<dbReference type="RefSeq" id="WP_307480260.1">
    <property type="nucleotide sequence ID" value="NZ_JAUSUB010000048.1"/>
</dbReference>
<comment type="caution">
    <text evidence="1">The sequence shown here is derived from an EMBL/GenBank/DDBJ whole genome shotgun (WGS) entry which is preliminary data.</text>
</comment>
<accession>A0ABU0AR49</accession>
<dbReference type="InterPro" id="IPR015947">
    <property type="entry name" value="PUA-like_sf"/>
</dbReference>
<sequence>MSWKKDSIKQNEYRDWLIYYSSKKSLKENKPYQKITVIGRVVDPNIYQVKINNDFIPYRRNINFIHCKEVSIHPLIPELSFIVNEGY</sequence>
<dbReference type="Proteomes" id="UP001238088">
    <property type="component" value="Unassembled WGS sequence"/>
</dbReference>
<evidence type="ECO:0000313" key="1">
    <source>
        <dbReference type="EMBL" id="MDQ0273744.1"/>
    </source>
</evidence>
<evidence type="ECO:0000313" key="2">
    <source>
        <dbReference type="Proteomes" id="UP001238088"/>
    </source>
</evidence>
<organism evidence="1 2">
    <name type="scientific">Cytobacillus purgationiresistens</name>
    <dbReference type="NCBI Taxonomy" id="863449"/>
    <lineage>
        <taxon>Bacteria</taxon>
        <taxon>Bacillati</taxon>
        <taxon>Bacillota</taxon>
        <taxon>Bacilli</taxon>
        <taxon>Bacillales</taxon>
        <taxon>Bacillaceae</taxon>
        <taxon>Cytobacillus</taxon>
    </lineage>
</organism>
<gene>
    <name evidence="1" type="ORF">J2S17_005676</name>
</gene>
<reference evidence="1 2" key="1">
    <citation type="submission" date="2023-07" db="EMBL/GenBank/DDBJ databases">
        <title>Genomic Encyclopedia of Type Strains, Phase IV (KMG-IV): sequencing the most valuable type-strain genomes for metagenomic binning, comparative biology and taxonomic classification.</title>
        <authorList>
            <person name="Goeker M."/>
        </authorList>
    </citation>
    <scope>NUCLEOTIDE SEQUENCE [LARGE SCALE GENOMIC DNA]</scope>
    <source>
        <strain evidence="1 2">DSM 23494</strain>
    </source>
</reference>
<dbReference type="SUPFAM" id="SSF88697">
    <property type="entry name" value="PUA domain-like"/>
    <property type="match status" value="1"/>
</dbReference>
<protein>
    <submittedName>
        <fullName evidence="1">Uncharacterized protein</fullName>
    </submittedName>
</protein>
<dbReference type="EMBL" id="JAUSUB010000048">
    <property type="protein sequence ID" value="MDQ0273744.1"/>
    <property type="molecule type" value="Genomic_DNA"/>
</dbReference>
<proteinExistence type="predicted"/>
<name>A0ABU0AR49_9BACI</name>
<keyword evidence="2" id="KW-1185">Reference proteome</keyword>